<feature type="signal peptide" evidence="3">
    <location>
        <begin position="1"/>
        <end position="16"/>
    </location>
</feature>
<evidence type="ECO:0000256" key="1">
    <source>
        <dbReference type="ARBA" id="ARBA00022614"/>
    </source>
</evidence>
<keyword evidence="1" id="KW-0433">Leucine-rich repeat</keyword>
<keyword evidence="5" id="KW-1185">Reference proteome</keyword>
<dbReference type="SUPFAM" id="SSF52058">
    <property type="entry name" value="L domain-like"/>
    <property type="match status" value="1"/>
</dbReference>
<name>A0A067BIU0_SAPPC</name>
<dbReference type="AlphaFoldDB" id="A0A067BIU0"/>
<dbReference type="GO" id="GO:0005737">
    <property type="term" value="C:cytoplasm"/>
    <property type="evidence" value="ECO:0007669"/>
    <property type="project" value="TreeGrafter"/>
</dbReference>
<dbReference type="GeneID" id="24137920"/>
<feature type="chain" id="PRO_5001637608" evidence="3">
    <location>
        <begin position="17"/>
        <end position="173"/>
    </location>
</feature>
<accession>A0A067BIU0</accession>
<dbReference type="InterPro" id="IPR032675">
    <property type="entry name" value="LRR_dom_sf"/>
</dbReference>
<proteinExistence type="predicted"/>
<evidence type="ECO:0000256" key="3">
    <source>
        <dbReference type="SAM" id="SignalP"/>
    </source>
</evidence>
<dbReference type="PANTHER" id="PTHR15454">
    <property type="entry name" value="NISCHARIN RELATED"/>
    <property type="match status" value="1"/>
</dbReference>
<gene>
    <name evidence="4" type="ORF">SPRG_16282</name>
</gene>
<dbReference type="VEuPathDB" id="FungiDB:SPRG_16282"/>
<organism evidence="4 5">
    <name type="scientific">Saprolegnia parasitica (strain CBS 223.65)</name>
    <dbReference type="NCBI Taxonomy" id="695850"/>
    <lineage>
        <taxon>Eukaryota</taxon>
        <taxon>Sar</taxon>
        <taxon>Stramenopiles</taxon>
        <taxon>Oomycota</taxon>
        <taxon>Saprolegniomycetes</taxon>
        <taxon>Saprolegniales</taxon>
        <taxon>Saprolegniaceae</taxon>
        <taxon>Saprolegnia</taxon>
    </lineage>
</organism>
<dbReference type="EMBL" id="KK583457">
    <property type="protein sequence ID" value="KDO18319.1"/>
    <property type="molecule type" value="Genomic_DNA"/>
</dbReference>
<protein>
    <submittedName>
        <fullName evidence="4">Uncharacterized protein</fullName>
    </submittedName>
</protein>
<dbReference type="KEGG" id="spar:SPRG_16282"/>
<sequence>MTHRLLLIALAASAHGLSTLYGSCPVPNPASTSPCVLGGNGSVEATYAVDTSLRFDVQGAGIDVVQSLPATATSINLIMNEITSVGASPAAVVQTMNLSYNRILSLDAISSLPTLRTLDLSYNNISDASTLSTQLTRFPNLTALSLRGNRISAIQNPKLPPGLQSLTKTFTFR</sequence>
<evidence type="ECO:0000256" key="2">
    <source>
        <dbReference type="ARBA" id="ARBA00022737"/>
    </source>
</evidence>
<dbReference type="Proteomes" id="UP000030745">
    <property type="component" value="Unassembled WGS sequence"/>
</dbReference>
<dbReference type="Pfam" id="PF13855">
    <property type="entry name" value="LRR_8"/>
    <property type="match status" value="1"/>
</dbReference>
<dbReference type="RefSeq" id="XP_012210978.1">
    <property type="nucleotide sequence ID" value="XM_012355588.1"/>
</dbReference>
<reference evidence="4 5" key="1">
    <citation type="journal article" date="2013" name="PLoS Genet.">
        <title>Distinctive expansion of potential virulence genes in the genome of the oomycete fish pathogen Saprolegnia parasitica.</title>
        <authorList>
            <person name="Jiang R.H."/>
            <person name="de Bruijn I."/>
            <person name="Haas B.J."/>
            <person name="Belmonte R."/>
            <person name="Lobach L."/>
            <person name="Christie J."/>
            <person name="van den Ackerveken G."/>
            <person name="Bottin A."/>
            <person name="Bulone V."/>
            <person name="Diaz-Moreno S.M."/>
            <person name="Dumas B."/>
            <person name="Fan L."/>
            <person name="Gaulin E."/>
            <person name="Govers F."/>
            <person name="Grenville-Briggs L.J."/>
            <person name="Horner N.R."/>
            <person name="Levin J.Z."/>
            <person name="Mammella M."/>
            <person name="Meijer H.J."/>
            <person name="Morris P."/>
            <person name="Nusbaum C."/>
            <person name="Oome S."/>
            <person name="Phillips A.J."/>
            <person name="van Rooyen D."/>
            <person name="Rzeszutek E."/>
            <person name="Saraiva M."/>
            <person name="Secombes C.J."/>
            <person name="Seidl M.F."/>
            <person name="Snel B."/>
            <person name="Stassen J.H."/>
            <person name="Sykes S."/>
            <person name="Tripathy S."/>
            <person name="van den Berg H."/>
            <person name="Vega-Arreguin J.C."/>
            <person name="Wawra S."/>
            <person name="Young S.K."/>
            <person name="Zeng Q."/>
            <person name="Dieguez-Uribeondo J."/>
            <person name="Russ C."/>
            <person name="Tyler B.M."/>
            <person name="van West P."/>
        </authorList>
    </citation>
    <scope>NUCLEOTIDE SEQUENCE [LARGE SCALE GENOMIC DNA]</scope>
    <source>
        <strain evidence="4 5">CBS 223.65</strain>
    </source>
</reference>
<dbReference type="PROSITE" id="PS51450">
    <property type="entry name" value="LRR"/>
    <property type="match status" value="1"/>
</dbReference>
<evidence type="ECO:0000313" key="4">
    <source>
        <dbReference type="EMBL" id="KDO18319.1"/>
    </source>
</evidence>
<evidence type="ECO:0000313" key="5">
    <source>
        <dbReference type="Proteomes" id="UP000030745"/>
    </source>
</evidence>
<dbReference type="OrthoDB" id="71548at2759"/>
<dbReference type="InterPro" id="IPR001611">
    <property type="entry name" value="Leu-rich_rpt"/>
</dbReference>
<keyword evidence="2" id="KW-0677">Repeat</keyword>
<keyword evidence="3" id="KW-0732">Signal</keyword>
<dbReference type="Gene3D" id="3.80.10.10">
    <property type="entry name" value="Ribonuclease Inhibitor"/>
    <property type="match status" value="1"/>
</dbReference>